<gene>
    <name evidence="2" type="ORF">PG2017B_0200</name>
</gene>
<dbReference type="RefSeq" id="WP_129870439.1">
    <property type="nucleotide sequence ID" value="NZ_RYUO01000001.1"/>
</dbReference>
<dbReference type="CDD" id="cd06418">
    <property type="entry name" value="GH25_BacA-like"/>
    <property type="match status" value="1"/>
</dbReference>
<sequence>MASNIDEWLLKTQQWLNRTYGADSRFDKVPEDGITRAATVYGLLHALQIELGIEQTADAFGPGTQSRFVTRWPGGIRQQADGVTEESNVYAIIQGALWCKGYGAYESDDITRHFYGPTGKAIRALKVDMGIGGDSTVTMEIMMALLSMQQFKLIAGSGGKQVIREVQQQINEQYRSYTGIIPTDGLYGREMNTALIQVLQALEGFTPDEATGNFGNGTRSRLKTINASTAGANPKWVWLASAALVCNGYGSVVYSTWNTVISGTIDEFQNEYALPVSQSVDAYTWMSLLTSCGNPNRPAKACDTRFEITDEFAEQLKADGYEIVGRYLTEPGQESLNPADYFKAIRPGELERIVKHGLKYFPIFQEYSTKLTHFTPEAGKRHAQEAVKAAQRLGVPPTVIYFAVDMDVYEYQVEDVIVPYFKAIQDNLSDGYGVGIYASRNTCSIVSEHGYSISSFVSDMSTGFSGNLGFPIPANWNYDQFAEISGYHDKWDLDRVAYSGRVSACGYVSNTSTGGYDDPDPSDSTKDPFYQWILGVENECVSEMGTIFNPLYAYRSSIGEFILEWLRKPKYWSDGSSGKQLMWHTYTPELSTSAEVAQARAVCVTVCKRQHDIRTSGVYPDIAHCAATMLGYLTWGVETQQDKYGLGDLGGWPLDLLQIWGAYTREGKGTDLAQWLHAHLGSLEDGVGFGYADVLADADAWMLTKYMKEHVSEHSLSEAIKTTFSQSHTHRIARFYKSRFGGVADNVVRAFLPLLNGIDVGDANFTCTLGMLQGAANANTLPSMSEGAVLARAYAAFLANPHR</sequence>
<evidence type="ECO:0000313" key="2">
    <source>
        <dbReference type="EMBL" id="RYQ31654.1"/>
    </source>
</evidence>
<feature type="domain" description="Rv2525c-like glycoside hydrolase-like" evidence="1">
    <location>
        <begin position="315"/>
        <end position="481"/>
    </location>
</feature>
<name>A0A4Q5AR08_9BIFI</name>
<dbReference type="AlphaFoldDB" id="A0A4Q5AR08"/>
<dbReference type="InterPro" id="IPR017853">
    <property type="entry name" value="GH"/>
</dbReference>
<evidence type="ECO:0000313" key="3">
    <source>
        <dbReference type="Proteomes" id="UP000291920"/>
    </source>
</evidence>
<dbReference type="InterPro" id="IPR015020">
    <property type="entry name" value="Rv2525c-like_Glyco_Hydro-like"/>
</dbReference>
<accession>A0A4Q5AR08</accession>
<dbReference type="EMBL" id="RYUT01000001">
    <property type="protein sequence ID" value="RYQ31654.1"/>
    <property type="molecule type" value="Genomic_DNA"/>
</dbReference>
<reference evidence="2 3" key="1">
    <citation type="submission" date="2018-12" db="EMBL/GenBank/DDBJ databases">
        <title>Unveiling genomic diversity among members of the Bifidobacterium pseudolongum species, a widely distributed gut commensal of the animal kingdom.</title>
        <authorList>
            <person name="Lugli G.A."/>
            <person name="Duranti S."/>
            <person name="Albert K."/>
            <person name="Mancabelli L."/>
            <person name="Napoli S."/>
            <person name="Viappiani A."/>
            <person name="Anzalone R."/>
            <person name="Longhi G."/>
            <person name="Milani C."/>
            <person name="Turroni F."/>
            <person name="Alessandri G."/>
            <person name="Sela D.A."/>
            <person name="Van Sinderen D."/>
            <person name="Ventura M."/>
        </authorList>
    </citation>
    <scope>NUCLEOTIDE SEQUENCE [LARGE SCALE GENOMIC DNA]</scope>
    <source>
        <strain evidence="2 3">2017B</strain>
    </source>
</reference>
<comment type="caution">
    <text evidence="2">The sequence shown here is derived from an EMBL/GenBank/DDBJ whole genome shotgun (WGS) entry which is preliminary data.</text>
</comment>
<dbReference type="Proteomes" id="UP000291920">
    <property type="component" value="Unassembled WGS sequence"/>
</dbReference>
<protein>
    <submittedName>
        <fullName evidence="2">Peptidoglycan-binding protein</fullName>
    </submittedName>
</protein>
<dbReference type="Pfam" id="PF08924">
    <property type="entry name" value="Rv2525c_GlyHyd-like"/>
    <property type="match status" value="1"/>
</dbReference>
<dbReference type="SUPFAM" id="SSF51445">
    <property type="entry name" value="(Trans)glycosidases"/>
    <property type="match status" value="1"/>
</dbReference>
<organism evidence="2 3">
    <name type="scientific">Bifidobacterium pseudolongum subsp. globosum</name>
    <dbReference type="NCBI Taxonomy" id="1690"/>
    <lineage>
        <taxon>Bacteria</taxon>
        <taxon>Bacillati</taxon>
        <taxon>Actinomycetota</taxon>
        <taxon>Actinomycetes</taxon>
        <taxon>Bifidobacteriales</taxon>
        <taxon>Bifidobacteriaceae</taxon>
        <taxon>Bifidobacterium</taxon>
    </lineage>
</organism>
<evidence type="ECO:0000259" key="1">
    <source>
        <dbReference type="Pfam" id="PF08924"/>
    </source>
</evidence>
<dbReference type="Gene3D" id="3.20.20.80">
    <property type="entry name" value="Glycosidases"/>
    <property type="match status" value="1"/>
</dbReference>
<proteinExistence type="predicted"/>